<sequence>MKALISKGGRVIDSSPMYGRSEGVVGDLAGDLGIADALFMATKVWTSGRQAGIDQMEQSMRRMSKSPMDLMQIHNLVDWKTHMPTLIDWKKKGKIRYIGITHYIESAYGNMEQIMKNYPIDFIQLNYAITSRAAENSILPLARDKGIAVLINRPYQGGALFRKTRGRQLPGWSASFDCNSWGQFFLKYILSNKAVTCVIPGTSKPHHMIDNLGAGLGELPDEMTRKKMVRFVDDL</sequence>
<name>A0ABT8L7P3_9BACT</name>
<protein>
    <submittedName>
        <fullName evidence="2">Aldo/keto reductase</fullName>
    </submittedName>
</protein>
<dbReference type="Gene3D" id="3.20.20.100">
    <property type="entry name" value="NADP-dependent oxidoreductase domain"/>
    <property type="match status" value="1"/>
</dbReference>
<dbReference type="EMBL" id="JAUJEB010000001">
    <property type="protein sequence ID" value="MDN5213071.1"/>
    <property type="molecule type" value="Genomic_DNA"/>
</dbReference>
<evidence type="ECO:0000259" key="1">
    <source>
        <dbReference type="Pfam" id="PF00248"/>
    </source>
</evidence>
<dbReference type="Proteomes" id="UP001172083">
    <property type="component" value="Unassembled WGS sequence"/>
</dbReference>
<evidence type="ECO:0000313" key="3">
    <source>
        <dbReference type="Proteomes" id="UP001172083"/>
    </source>
</evidence>
<comment type="caution">
    <text evidence="2">The sequence shown here is derived from an EMBL/GenBank/DDBJ whole genome shotgun (WGS) entry which is preliminary data.</text>
</comment>
<feature type="domain" description="NADP-dependent oxidoreductase" evidence="1">
    <location>
        <begin position="1"/>
        <end position="223"/>
    </location>
</feature>
<evidence type="ECO:0000313" key="2">
    <source>
        <dbReference type="EMBL" id="MDN5213071.1"/>
    </source>
</evidence>
<dbReference type="PANTHER" id="PTHR43312">
    <property type="entry name" value="D-THREO-ALDOSE 1-DEHYDROGENASE"/>
    <property type="match status" value="1"/>
</dbReference>
<organism evidence="2 3">
    <name type="scientific">Agaribacillus aureus</name>
    <dbReference type="NCBI Taxonomy" id="3051825"/>
    <lineage>
        <taxon>Bacteria</taxon>
        <taxon>Pseudomonadati</taxon>
        <taxon>Bacteroidota</taxon>
        <taxon>Cytophagia</taxon>
        <taxon>Cytophagales</taxon>
        <taxon>Splendidivirgaceae</taxon>
        <taxon>Agaribacillus</taxon>
    </lineage>
</organism>
<accession>A0ABT8L7P3</accession>
<keyword evidence="3" id="KW-1185">Reference proteome</keyword>
<proteinExistence type="predicted"/>
<dbReference type="Pfam" id="PF00248">
    <property type="entry name" value="Aldo_ket_red"/>
    <property type="match status" value="1"/>
</dbReference>
<dbReference type="InterPro" id="IPR023210">
    <property type="entry name" value="NADP_OxRdtase_dom"/>
</dbReference>
<dbReference type="SUPFAM" id="SSF51430">
    <property type="entry name" value="NAD(P)-linked oxidoreductase"/>
    <property type="match status" value="1"/>
</dbReference>
<gene>
    <name evidence="2" type="ORF">QQ020_13475</name>
</gene>
<dbReference type="PANTHER" id="PTHR43312:SF1">
    <property type="entry name" value="NADP-DEPENDENT OXIDOREDUCTASE DOMAIN-CONTAINING PROTEIN"/>
    <property type="match status" value="1"/>
</dbReference>
<reference evidence="2" key="1">
    <citation type="submission" date="2023-06" db="EMBL/GenBank/DDBJ databases">
        <title>Genomic of Agaribacillus aureum.</title>
        <authorList>
            <person name="Wang G."/>
        </authorList>
    </citation>
    <scope>NUCLEOTIDE SEQUENCE</scope>
    <source>
        <strain evidence="2">BMA12</strain>
    </source>
</reference>
<dbReference type="RefSeq" id="WP_346758387.1">
    <property type="nucleotide sequence ID" value="NZ_JAUJEB010000001.1"/>
</dbReference>
<dbReference type="CDD" id="cd19095">
    <property type="entry name" value="AKR_PA4992-like"/>
    <property type="match status" value="1"/>
</dbReference>
<dbReference type="InterPro" id="IPR053135">
    <property type="entry name" value="AKR2_Oxidoreductase"/>
</dbReference>
<dbReference type="InterPro" id="IPR036812">
    <property type="entry name" value="NAD(P)_OxRdtase_dom_sf"/>
</dbReference>